<evidence type="ECO:0000313" key="1">
    <source>
        <dbReference type="EMBL" id="OJJ72474.1"/>
    </source>
</evidence>
<gene>
    <name evidence="1" type="ORF">ASPBRDRAFT_540436</name>
</gene>
<proteinExistence type="predicted"/>
<dbReference type="EMBL" id="KV878683">
    <property type="protein sequence ID" value="OJJ72474.1"/>
    <property type="molecule type" value="Genomic_DNA"/>
</dbReference>
<accession>A0A1L9ULC5</accession>
<name>A0A1L9ULC5_ASPBC</name>
<keyword evidence="2" id="KW-1185">Reference proteome</keyword>
<dbReference type="GeneID" id="93579649"/>
<organism evidence="1 2">
    <name type="scientific">Aspergillus brasiliensis (strain CBS 101740 / IMI 381727 / IBT 21946)</name>
    <dbReference type="NCBI Taxonomy" id="767769"/>
    <lineage>
        <taxon>Eukaryota</taxon>
        <taxon>Fungi</taxon>
        <taxon>Dikarya</taxon>
        <taxon>Ascomycota</taxon>
        <taxon>Pezizomycotina</taxon>
        <taxon>Eurotiomycetes</taxon>
        <taxon>Eurotiomycetidae</taxon>
        <taxon>Eurotiales</taxon>
        <taxon>Aspergillaceae</taxon>
        <taxon>Aspergillus</taxon>
        <taxon>Aspergillus subgen. Circumdati</taxon>
    </lineage>
</organism>
<protein>
    <submittedName>
        <fullName evidence="1">Uncharacterized protein</fullName>
    </submittedName>
</protein>
<reference evidence="2" key="1">
    <citation type="journal article" date="2017" name="Genome Biol.">
        <title>Comparative genomics reveals high biological diversity and specific adaptations in the industrially and medically important fungal genus Aspergillus.</title>
        <authorList>
            <person name="de Vries R.P."/>
            <person name="Riley R."/>
            <person name="Wiebenga A."/>
            <person name="Aguilar-Osorio G."/>
            <person name="Amillis S."/>
            <person name="Uchima C.A."/>
            <person name="Anderluh G."/>
            <person name="Asadollahi M."/>
            <person name="Askin M."/>
            <person name="Barry K."/>
            <person name="Battaglia E."/>
            <person name="Bayram O."/>
            <person name="Benocci T."/>
            <person name="Braus-Stromeyer S.A."/>
            <person name="Caldana C."/>
            <person name="Canovas D."/>
            <person name="Cerqueira G.C."/>
            <person name="Chen F."/>
            <person name="Chen W."/>
            <person name="Choi C."/>
            <person name="Clum A."/>
            <person name="Dos Santos R.A."/>
            <person name="Damasio A.R."/>
            <person name="Diallinas G."/>
            <person name="Emri T."/>
            <person name="Fekete E."/>
            <person name="Flipphi M."/>
            <person name="Freyberg S."/>
            <person name="Gallo A."/>
            <person name="Gournas C."/>
            <person name="Habgood R."/>
            <person name="Hainaut M."/>
            <person name="Harispe M.L."/>
            <person name="Henrissat B."/>
            <person name="Hilden K.S."/>
            <person name="Hope R."/>
            <person name="Hossain A."/>
            <person name="Karabika E."/>
            <person name="Karaffa L."/>
            <person name="Karanyi Z."/>
            <person name="Krasevec N."/>
            <person name="Kuo A."/>
            <person name="Kusch H."/>
            <person name="LaButti K."/>
            <person name="Lagendijk E.L."/>
            <person name="Lapidus A."/>
            <person name="Levasseur A."/>
            <person name="Lindquist E."/>
            <person name="Lipzen A."/>
            <person name="Logrieco A.F."/>
            <person name="MacCabe A."/>
            <person name="Maekelae M.R."/>
            <person name="Malavazi I."/>
            <person name="Melin P."/>
            <person name="Meyer V."/>
            <person name="Mielnichuk N."/>
            <person name="Miskei M."/>
            <person name="Molnar A.P."/>
            <person name="Mule G."/>
            <person name="Ngan C.Y."/>
            <person name="Orejas M."/>
            <person name="Orosz E."/>
            <person name="Ouedraogo J.P."/>
            <person name="Overkamp K.M."/>
            <person name="Park H.-S."/>
            <person name="Perrone G."/>
            <person name="Piumi F."/>
            <person name="Punt P.J."/>
            <person name="Ram A.F."/>
            <person name="Ramon A."/>
            <person name="Rauscher S."/>
            <person name="Record E."/>
            <person name="Riano-Pachon D.M."/>
            <person name="Robert V."/>
            <person name="Roehrig J."/>
            <person name="Ruller R."/>
            <person name="Salamov A."/>
            <person name="Salih N.S."/>
            <person name="Samson R.A."/>
            <person name="Sandor E."/>
            <person name="Sanguinetti M."/>
            <person name="Schuetze T."/>
            <person name="Sepcic K."/>
            <person name="Shelest E."/>
            <person name="Sherlock G."/>
            <person name="Sophianopoulou V."/>
            <person name="Squina F.M."/>
            <person name="Sun H."/>
            <person name="Susca A."/>
            <person name="Todd R.B."/>
            <person name="Tsang A."/>
            <person name="Unkles S.E."/>
            <person name="van de Wiele N."/>
            <person name="van Rossen-Uffink D."/>
            <person name="Oliveira J.V."/>
            <person name="Vesth T.C."/>
            <person name="Visser J."/>
            <person name="Yu J.-H."/>
            <person name="Zhou M."/>
            <person name="Andersen M.R."/>
            <person name="Archer D.B."/>
            <person name="Baker S.E."/>
            <person name="Benoit I."/>
            <person name="Brakhage A.A."/>
            <person name="Braus G.H."/>
            <person name="Fischer R."/>
            <person name="Frisvad J.C."/>
            <person name="Goldman G.H."/>
            <person name="Houbraken J."/>
            <person name="Oakley B."/>
            <person name="Pocsi I."/>
            <person name="Scazzocchio C."/>
            <person name="Seiboth B."/>
            <person name="vanKuyk P.A."/>
            <person name="Wortman J."/>
            <person name="Dyer P.S."/>
            <person name="Grigoriev I.V."/>
        </authorList>
    </citation>
    <scope>NUCLEOTIDE SEQUENCE [LARGE SCALE GENOMIC DNA]</scope>
    <source>
        <strain evidence="2">CBS 101740 / IMI 381727 / IBT 21946</strain>
    </source>
</reference>
<evidence type="ECO:0000313" key="2">
    <source>
        <dbReference type="Proteomes" id="UP000184499"/>
    </source>
</evidence>
<dbReference type="Proteomes" id="UP000184499">
    <property type="component" value="Unassembled WGS sequence"/>
</dbReference>
<dbReference type="VEuPathDB" id="FungiDB:ASPBRDRAFT_540436"/>
<sequence>MSDPTTAAATAEAVPHPLVAPQWIRWASNVGLPSIGSSPKNPHLAGSFGMTFCCCIPPSRTSFEGCLQIHKQVGSRLLWERMIGCLGVSLEVTAGKGESFSEAQIVSWTEREDRAPLRMLLYLVAPDPGPFQSRGLQSNCSGRCRQLR</sequence>
<dbReference type="AlphaFoldDB" id="A0A1L9ULC5"/>
<dbReference type="RefSeq" id="XP_067479722.1">
    <property type="nucleotide sequence ID" value="XM_067627161.1"/>
</dbReference>